<dbReference type="InterPro" id="IPR027417">
    <property type="entry name" value="P-loop_NTPase"/>
</dbReference>
<evidence type="ECO:0000256" key="1">
    <source>
        <dbReference type="ARBA" id="ARBA00005290"/>
    </source>
</evidence>
<dbReference type="OrthoDB" id="4319884at2"/>
<keyword evidence="6" id="KW-1185">Reference proteome</keyword>
<evidence type="ECO:0000256" key="4">
    <source>
        <dbReference type="ARBA" id="ARBA00023134"/>
    </source>
</evidence>
<dbReference type="KEGG" id="aym:YM304_02650"/>
<dbReference type="InterPro" id="IPR052705">
    <property type="entry name" value="Gliding_Motility_GTPase"/>
</dbReference>
<keyword evidence="2" id="KW-0547">Nucleotide-binding</keyword>
<dbReference type="RefSeq" id="WP_015439827.1">
    <property type="nucleotide sequence ID" value="NC_020520.1"/>
</dbReference>
<proteinExistence type="inferred from homology"/>
<dbReference type="AlphaFoldDB" id="A0A6C7E5K0"/>
<dbReference type="Proteomes" id="UP000011863">
    <property type="component" value="Chromosome"/>
</dbReference>
<keyword evidence="3" id="KW-0378">Hydrolase</keyword>
<dbReference type="CDD" id="cd00882">
    <property type="entry name" value="Ras_like_GTPase"/>
    <property type="match status" value="1"/>
</dbReference>
<evidence type="ECO:0000313" key="5">
    <source>
        <dbReference type="EMBL" id="BAN00579.1"/>
    </source>
</evidence>
<keyword evidence="4" id="KW-0342">GTP-binding</keyword>
<evidence type="ECO:0000256" key="3">
    <source>
        <dbReference type="ARBA" id="ARBA00022801"/>
    </source>
</evidence>
<name>A0A6C7E5K0_ILUCY</name>
<sequence length="187" mass="19895">MSGHTFKILVTGPYAAGKTSLIQSVSQTPVVTTDVVTSGEEAEVKSHTTVAMDFGTYSLDDEEVRLLLFGTPGQPRFRFMTNILKGDVDIVTFVIDAEARGTHPAAGVELRSLLADLRVPAVIAVNRCDDQAVADRIARSLGAKGTEAVVPCQLVDADSGREVVVEILLTLLNAMENNEVPVTAEVA</sequence>
<dbReference type="InterPro" id="IPR004130">
    <property type="entry name" value="Gpn"/>
</dbReference>
<comment type="similarity">
    <text evidence="1">Belongs to the GPN-loop GTPase family.</text>
</comment>
<dbReference type="GO" id="GO:0005525">
    <property type="term" value="F:GTP binding"/>
    <property type="evidence" value="ECO:0007669"/>
    <property type="project" value="UniProtKB-KW"/>
</dbReference>
<reference evidence="5 6" key="1">
    <citation type="journal article" date="2013" name="Int. J. Syst. Evol. Microbiol.">
        <title>Ilumatobacter nonamiense sp. nov. and Ilumatobacter coccineum sp. nov., isolated from seashore sand.</title>
        <authorList>
            <person name="Matsumoto A."/>
            <person name="Kasai H."/>
            <person name="Matsuo Y."/>
            <person name="Shizuri Y."/>
            <person name="Ichikawa N."/>
            <person name="Fujita N."/>
            <person name="Omura S."/>
            <person name="Takahashi Y."/>
        </authorList>
    </citation>
    <scope>NUCLEOTIDE SEQUENCE [LARGE SCALE GENOMIC DNA]</scope>
    <source>
        <strain evidence="6">NBRC 103263 / KCTC 29153 / YM16-304</strain>
    </source>
</reference>
<dbReference type="PANTHER" id="PTHR42708:SF1">
    <property type="entry name" value="GLIDING MOTILITY PROTEIN MGLA"/>
    <property type="match status" value="1"/>
</dbReference>
<evidence type="ECO:0000256" key="2">
    <source>
        <dbReference type="ARBA" id="ARBA00022741"/>
    </source>
</evidence>
<gene>
    <name evidence="5" type="ORF">YM304_02650</name>
</gene>
<dbReference type="PRINTS" id="PR00449">
    <property type="entry name" value="RASTRNSFRMNG"/>
</dbReference>
<evidence type="ECO:0000313" key="6">
    <source>
        <dbReference type="Proteomes" id="UP000011863"/>
    </source>
</evidence>
<dbReference type="PANTHER" id="PTHR42708">
    <property type="entry name" value="ATP/GTP-BINDING PROTEIN-RELATED"/>
    <property type="match status" value="1"/>
</dbReference>
<dbReference type="SUPFAM" id="SSF52540">
    <property type="entry name" value="P-loop containing nucleoside triphosphate hydrolases"/>
    <property type="match status" value="1"/>
</dbReference>
<evidence type="ECO:0008006" key="7">
    <source>
        <dbReference type="Google" id="ProtNLM"/>
    </source>
</evidence>
<dbReference type="Gene3D" id="3.40.50.300">
    <property type="entry name" value="P-loop containing nucleotide triphosphate hydrolases"/>
    <property type="match status" value="1"/>
</dbReference>
<dbReference type="Pfam" id="PF03029">
    <property type="entry name" value="ATP_bind_1"/>
    <property type="match status" value="1"/>
</dbReference>
<accession>A0A6C7E5K0</accession>
<protein>
    <recommendedName>
        <fullName evidence="7">GTP-binding protein</fullName>
    </recommendedName>
</protein>
<organism evidence="5 6">
    <name type="scientific">Ilumatobacter coccineus (strain NBRC 103263 / KCTC 29153 / YM16-304)</name>
    <dbReference type="NCBI Taxonomy" id="1313172"/>
    <lineage>
        <taxon>Bacteria</taxon>
        <taxon>Bacillati</taxon>
        <taxon>Actinomycetota</taxon>
        <taxon>Acidimicrobiia</taxon>
        <taxon>Acidimicrobiales</taxon>
        <taxon>Ilumatobacteraceae</taxon>
        <taxon>Ilumatobacter</taxon>
    </lineage>
</organism>
<dbReference type="EMBL" id="AP012057">
    <property type="protein sequence ID" value="BAN00579.1"/>
    <property type="molecule type" value="Genomic_DNA"/>
</dbReference>
<dbReference type="GO" id="GO:0016787">
    <property type="term" value="F:hydrolase activity"/>
    <property type="evidence" value="ECO:0007669"/>
    <property type="project" value="UniProtKB-KW"/>
</dbReference>